<feature type="compositionally biased region" description="Low complexity" evidence="1">
    <location>
        <begin position="830"/>
        <end position="847"/>
    </location>
</feature>
<dbReference type="GO" id="GO:0008061">
    <property type="term" value="F:chitin binding"/>
    <property type="evidence" value="ECO:0007669"/>
    <property type="project" value="InterPro"/>
</dbReference>
<feature type="compositionally biased region" description="Polar residues" evidence="1">
    <location>
        <begin position="777"/>
        <end position="788"/>
    </location>
</feature>
<feature type="compositionally biased region" description="Low complexity" evidence="1">
    <location>
        <begin position="1087"/>
        <end position="1099"/>
    </location>
</feature>
<dbReference type="PANTHER" id="PTHR22933">
    <property type="entry name" value="FI18007P1-RELATED"/>
    <property type="match status" value="1"/>
</dbReference>
<feature type="region of interest" description="Disordered" evidence="1">
    <location>
        <begin position="1341"/>
        <end position="1362"/>
    </location>
</feature>
<feature type="compositionally biased region" description="Low complexity" evidence="1">
    <location>
        <begin position="1272"/>
        <end position="1284"/>
    </location>
</feature>
<feature type="region of interest" description="Disordered" evidence="1">
    <location>
        <begin position="329"/>
        <end position="349"/>
    </location>
</feature>
<comment type="caution">
    <text evidence="3">The sequence shown here is derived from an EMBL/GenBank/DDBJ whole genome shotgun (WGS) entry which is preliminary data.</text>
</comment>
<feature type="compositionally biased region" description="Low complexity" evidence="1">
    <location>
        <begin position="571"/>
        <end position="582"/>
    </location>
</feature>
<dbReference type="OrthoDB" id="6407151at2759"/>
<feature type="region of interest" description="Disordered" evidence="1">
    <location>
        <begin position="38"/>
        <end position="116"/>
    </location>
</feature>
<proteinExistence type="predicted"/>
<feature type="region of interest" description="Disordered" evidence="1">
    <location>
        <begin position="1498"/>
        <end position="1533"/>
    </location>
</feature>
<dbReference type="InterPro" id="IPR002557">
    <property type="entry name" value="Chitin-bd_dom"/>
</dbReference>
<feature type="compositionally biased region" description="Acidic residues" evidence="1">
    <location>
        <begin position="50"/>
        <end position="62"/>
    </location>
</feature>
<dbReference type="SUPFAM" id="SSF57625">
    <property type="entry name" value="Invertebrate chitin-binding proteins"/>
    <property type="match status" value="1"/>
</dbReference>
<dbReference type="InterPro" id="IPR036508">
    <property type="entry name" value="Chitin-bd_dom_sf"/>
</dbReference>
<feature type="compositionally biased region" description="Polar residues" evidence="1">
    <location>
        <begin position="696"/>
        <end position="712"/>
    </location>
</feature>
<dbReference type="GO" id="GO:0005576">
    <property type="term" value="C:extracellular region"/>
    <property type="evidence" value="ECO:0007669"/>
    <property type="project" value="InterPro"/>
</dbReference>
<dbReference type="PANTHER" id="PTHR22933:SF43">
    <property type="entry name" value="LP10131P"/>
    <property type="match status" value="1"/>
</dbReference>
<gene>
    <name evidence="3" type="ORF">Ocin01_03926</name>
</gene>
<reference evidence="3 4" key="1">
    <citation type="journal article" date="2016" name="Genome Biol. Evol.">
        <title>Gene Family Evolution Reflects Adaptation to Soil Environmental Stressors in the Genome of the Collembolan Orchesella cincta.</title>
        <authorList>
            <person name="Faddeeva-Vakhrusheva A."/>
            <person name="Derks M.F."/>
            <person name="Anvar S.Y."/>
            <person name="Agamennone V."/>
            <person name="Suring W."/>
            <person name="Smit S."/>
            <person name="van Straalen N.M."/>
            <person name="Roelofs D."/>
        </authorList>
    </citation>
    <scope>NUCLEOTIDE SEQUENCE [LARGE SCALE GENOMIC DNA]</scope>
    <source>
        <tissue evidence="3">Mixed pool</tissue>
    </source>
</reference>
<feature type="region of interest" description="Disordered" evidence="1">
    <location>
        <begin position="497"/>
        <end position="741"/>
    </location>
</feature>
<feature type="region of interest" description="Disordered" evidence="1">
    <location>
        <begin position="829"/>
        <end position="851"/>
    </location>
</feature>
<feature type="compositionally biased region" description="Polar residues" evidence="1">
    <location>
        <begin position="607"/>
        <end position="624"/>
    </location>
</feature>
<dbReference type="InterPro" id="IPR052976">
    <property type="entry name" value="Scoloptoxin-like"/>
</dbReference>
<dbReference type="STRING" id="48709.A0A1D2NBY7"/>
<protein>
    <recommendedName>
        <fullName evidence="2">Chitin-binding type-2 domain-containing protein</fullName>
    </recommendedName>
</protein>
<name>A0A1D2NBY7_ORCCI</name>
<dbReference type="Proteomes" id="UP000094527">
    <property type="component" value="Unassembled WGS sequence"/>
</dbReference>
<evidence type="ECO:0000259" key="2">
    <source>
        <dbReference type="PROSITE" id="PS50940"/>
    </source>
</evidence>
<accession>A0A1D2NBY7</accession>
<evidence type="ECO:0000313" key="4">
    <source>
        <dbReference type="Proteomes" id="UP000094527"/>
    </source>
</evidence>
<keyword evidence="4" id="KW-1185">Reference proteome</keyword>
<feature type="compositionally biased region" description="Acidic residues" evidence="1">
    <location>
        <begin position="385"/>
        <end position="397"/>
    </location>
</feature>
<sequence length="1592" mass="174669">MVSQELQLPSKQFRLHEPTLQVAETRRYDQFFGSVRKPSQSLELPRFEGSDQEAQETADEDGYAYAKPDGYQYNEPPIAADPPEEDPEPVVQSPPFPDASQPELVAGPGDAIITPLSPLTQTDIDAASLRPQKPLVDGQNPQVSALATDHSDSGSSCTDDNDQNCWPHGYPGVIPGEAGTDYPILSEIVPTDFNCDDQQFSGYYADTDERARCQVFHVCLKGNKYRRTRQWSFLCPNGTIYSQSDFVCVWWADAPECNGATVRSLYNLNEQLGWDNVTEGSSSSSSSRRNSNFRSGNSNLDESLQSAMSALSPASASRNAAFVNSAVPTTYRPTTTKGTQASSATRTALPYRVPVKVNGETGRARTKLQEVTQNALHGAAHELEYGDDTEHDVDESSNFETSLRQQSESRHKSKTASALHKSTSEAYELKGAPDAIQPLVVNRPSSGGGQPEVPPAQGNFDDEEVAPHHVVMMPSIQRNPDGSESFAEVPVMFPHGTTDASEGYRYPVPTSTPGPSEGYQYPTPTSTPAPTYLPPFNEYRETPSTTTENYPTPTIPTEPPLDNENYEADYQSTTTEQPSTTTDRSAGYRYTDSTTTEQADGYRYPNPTDQSDGYQYPNPTSNDQADGYRYPNPAKTDESGYKYPNPAKTSDESGFKYPNPTATDQEDGYRYPNPNSVTTERSGAIRYTNTNPTTTEQSTGYSYTNPTTTEQSAGYRYTNTNPTTTEQSTSYSYPDSTTTEQNAGYKYTDATTTEQNGGYRYTESTTTEQPGGYRYPNPTTTERSSGYRYTNPSTTPATTEQTTTEDASGYQYPAPNQQEQLREADGYRYPTPTTTEQPTTTTNVPTPSINEDYQVTGNDIITDGYQPETTRSPETPRPVYGVPVSTFNTERNQDIVVSTTPATTTTNEIPVGGYLPPKNNEVSDDAPIPVVAKQAEEDDGSDDDTVGISADEEIDYEDEENEVAGVTGPADEGGYGYHLPTPPSSNPIVLKGGNLGTHTQLYIPNLREQISKKRQELTGSITSPQYYYNYGKSHTDSDEKLNEILRQIQSGGIEAVDSTGKPIGFSQLKNLLLTSPRGSVELKSEVDSVTSSSTEVPAAPQQPPVPQRQLEDQPFFTTVTTANIIPNNNNNNNLIFNTNQNQQSGAIPSPSGFYLPPNSNNNNNNNNQQAQQYYSVSNNVQSPTPGYEIKLPNREFESHSVEANVIDTNRNNNNNAFTQSQYQSQSGNGVFTTSTIANVQQPVQPQQQQQGRVQYQEVNIPYTSNQNPVPPQQQFFGSQQSYSSRDPTPATLVIPSGNYLPPRQQDFERQSLLNNLVLPATQTQPQQQPTQQQRFVGNENQQNTNNYASPPAEKPKGQYLPPRATSSILQSQYYTGEASQQPKPTYVSQPIQLNENLQLQQSFAQPLPPQTSNENRSTGRSAGVKDIKIVPALFVHQHTSVASQREQQPEIQGNIIENVFQTLEASPSNYLPSETAASHFGARNSLAQQLNQIASNSANLPQASGGRQFSRRSNANGGSSSSSSSAVTIEKAPPVSTFTLEDARTPDELQKYHHQDLKRFHKETIVTQGGSILDDSGAPHQQPRSTSASIAL</sequence>
<feature type="compositionally biased region" description="Low complexity" evidence="1">
    <location>
        <begin position="280"/>
        <end position="299"/>
    </location>
</feature>
<feature type="compositionally biased region" description="Low complexity" evidence="1">
    <location>
        <begin position="1511"/>
        <end position="1526"/>
    </location>
</feature>
<feature type="compositionally biased region" description="Polar residues" evidence="1">
    <location>
        <begin position="1498"/>
        <end position="1507"/>
    </location>
</feature>
<feature type="region of interest" description="Disordered" evidence="1">
    <location>
        <begin position="1137"/>
        <end position="1168"/>
    </location>
</feature>
<evidence type="ECO:0000256" key="1">
    <source>
        <dbReference type="SAM" id="MobiDB-lite"/>
    </source>
</evidence>
<dbReference type="Pfam" id="PF01607">
    <property type="entry name" value="CBM_14"/>
    <property type="match status" value="1"/>
</dbReference>
<feature type="non-terminal residue" evidence="3">
    <location>
        <position position="1592"/>
    </location>
</feature>
<feature type="region of interest" description="Disordered" evidence="1">
    <location>
        <begin position="382"/>
        <end position="419"/>
    </location>
</feature>
<feature type="domain" description="Chitin-binding type-2" evidence="2">
    <location>
        <begin position="192"/>
        <end position="259"/>
    </location>
</feature>
<dbReference type="SMART" id="SM00494">
    <property type="entry name" value="ChtBD2"/>
    <property type="match status" value="1"/>
</dbReference>
<organism evidence="3 4">
    <name type="scientific">Orchesella cincta</name>
    <name type="common">Springtail</name>
    <name type="synonym">Podura cincta</name>
    <dbReference type="NCBI Taxonomy" id="48709"/>
    <lineage>
        <taxon>Eukaryota</taxon>
        <taxon>Metazoa</taxon>
        <taxon>Ecdysozoa</taxon>
        <taxon>Arthropoda</taxon>
        <taxon>Hexapoda</taxon>
        <taxon>Collembola</taxon>
        <taxon>Entomobryomorpha</taxon>
        <taxon>Entomobryoidea</taxon>
        <taxon>Orchesellidae</taxon>
        <taxon>Orchesellinae</taxon>
        <taxon>Orchesella</taxon>
    </lineage>
</organism>
<feature type="compositionally biased region" description="Low complexity" evidence="1">
    <location>
        <begin position="329"/>
        <end position="339"/>
    </location>
</feature>
<feature type="compositionally biased region" description="Low complexity" evidence="1">
    <location>
        <begin position="718"/>
        <end position="739"/>
    </location>
</feature>
<dbReference type="OMA" id="DGYRYPN"/>
<evidence type="ECO:0000313" key="3">
    <source>
        <dbReference type="EMBL" id="ODN02759.1"/>
    </source>
</evidence>
<feature type="region of interest" description="Disordered" evidence="1">
    <location>
        <begin position="277"/>
        <end position="299"/>
    </location>
</feature>
<feature type="region of interest" description="Disordered" evidence="1">
    <location>
        <begin position="1083"/>
        <end position="1110"/>
    </location>
</feature>
<dbReference type="EMBL" id="LJIJ01000096">
    <property type="protein sequence ID" value="ODN02759.1"/>
    <property type="molecule type" value="Genomic_DNA"/>
</dbReference>
<feature type="compositionally biased region" description="Polar residues" evidence="1">
    <location>
        <begin position="1582"/>
        <end position="1592"/>
    </location>
</feature>
<feature type="compositionally biased region" description="Polar residues" evidence="1">
    <location>
        <begin position="755"/>
        <end position="769"/>
    </location>
</feature>
<feature type="region of interest" description="Disordered" evidence="1">
    <location>
        <begin position="1570"/>
        <end position="1592"/>
    </location>
</feature>
<dbReference type="PROSITE" id="PS50940">
    <property type="entry name" value="CHIT_BIND_II"/>
    <property type="match status" value="1"/>
</dbReference>
<feature type="region of interest" description="Disordered" evidence="1">
    <location>
        <begin position="1262"/>
        <end position="1303"/>
    </location>
</feature>
<feature type="compositionally biased region" description="Polar residues" evidence="1">
    <location>
        <begin position="542"/>
        <end position="552"/>
    </location>
</feature>
<feature type="compositionally biased region" description="Low complexity" evidence="1">
    <location>
        <begin position="790"/>
        <end position="808"/>
    </location>
</feature>
<feature type="region of interest" description="Disordered" evidence="1">
    <location>
        <begin position="755"/>
        <end position="817"/>
    </location>
</feature>
<feature type="compositionally biased region" description="Low complexity" evidence="1">
    <location>
        <begin position="1158"/>
        <end position="1168"/>
    </location>
</feature>